<dbReference type="Gene3D" id="1.10.630.10">
    <property type="entry name" value="Cytochrome P450"/>
    <property type="match status" value="1"/>
</dbReference>
<gene>
    <name evidence="6" type="ORF">EUGRSUZ_G00501</name>
</gene>
<dbReference type="FunFam" id="1.10.630.10:FF:000024">
    <property type="entry name" value="Allene oxide synthase, chloroplastic"/>
    <property type="match status" value="1"/>
</dbReference>
<sequence length="479" mass="54614">MSSPSSSNLPLKAIPGDYGLPFFGAIKDRLDYFYHEGRDEFFRTRMQKYQSTVFRSNMVPGPFMARNPKVVVLLDAISFPILFDTSKVEKKDVFVTTYMPSINFTGGYRVCAYLDPSEPKHAIFKGLFLSTLATRHNKFIPLYRSSLSQLFIELEDEFSSKGKVYFNDYCNKMSFSFLANLFCDRNPSSTILATDKVTKFFDSWLFFQLAPLMTLGLPKILNFLEDIVLHTFPLPSLLLKCDYKKFYEVFNEYAKSILDEAESLGIKREEACHNLVFLVCFNSYGGMKTTLPALIKWVGLAGEELQRRLAEEIRTVVRSEGRVTMAALEKMSLTKSVAWEALRIEPPVAFQCGHAKEDLVIHNHDAAFEIKKGEMIFGYQPFATKDPRIFERPEEFVGDRFVGEEGEKMLKYVYWSNGREIDDPTVGNKQCPAKNLVVLLSRVMLVEFFLRYDTFTIEAGTLPIGSTATFTSMSKATSS</sequence>
<dbReference type="GO" id="GO:0016705">
    <property type="term" value="F:oxidoreductase activity, acting on paired donors, with incorporation or reduction of molecular oxygen"/>
    <property type="evidence" value="ECO:0007669"/>
    <property type="project" value="InterPro"/>
</dbReference>
<keyword evidence="3" id="KW-0479">Metal-binding</keyword>
<proteinExistence type="inferred from homology"/>
<comment type="similarity">
    <text evidence="1">Belongs to the cytochrome P450 family.</text>
</comment>
<evidence type="ECO:0000256" key="4">
    <source>
        <dbReference type="ARBA" id="ARBA00023004"/>
    </source>
</evidence>
<dbReference type="GO" id="GO:0004497">
    <property type="term" value="F:monooxygenase activity"/>
    <property type="evidence" value="ECO:0000318"/>
    <property type="project" value="GO_Central"/>
</dbReference>
<protein>
    <recommendedName>
        <fullName evidence="7">Allene oxide synthase</fullName>
    </recommendedName>
</protein>
<dbReference type="EMBL" id="KK198759">
    <property type="protein sequence ID" value="KCW62909.1"/>
    <property type="molecule type" value="Genomic_DNA"/>
</dbReference>
<dbReference type="Gramene" id="KCW62909">
    <property type="protein sequence ID" value="KCW62909"/>
    <property type="gene ID" value="EUGRSUZ_G00501"/>
</dbReference>
<name>A0A059BA54_EUCGR</name>
<dbReference type="InterPro" id="IPR001128">
    <property type="entry name" value="Cyt_P450"/>
</dbReference>
<evidence type="ECO:0000256" key="2">
    <source>
        <dbReference type="ARBA" id="ARBA00022617"/>
    </source>
</evidence>
<dbReference type="GO" id="GO:0006631">
    <property type="term" value="P:fatty acid metabolic process"/>
    <property type="evidence" value="ECO:0007669"/>
    <property type="project" value="UniProtKB-ARBA"/>
</dbReference>
<dbReference type="PANTHER" id="PTHR24286">
    <property type="entry name" value="CYTOCHROME P450 26"/>
    <property type="match status" value="1"/>
</dbReference>
<keyword evidence="4" id="KW-0408">Iron</keyword>
<dbReference type="CDD" id="cd11071">
    <property type="entry name" value="CYP74"/>
    <property type="match status" value="1"/>
</dbReference>
<organism evidence="6">
    <name type="scientific">Eucalyptus grandis</name>
    <name type="common">Flooded gum</name>
    <dbReference type="NCBI Taxonomy" id="71139"/>
    <lineage>
        <taxon>Eukaryota</taxon>
        <taxon>Viridiplantae</taxon>
        <taxon>Streptophyta</taxon>
        <taxon>Embryophyta</taxon>
        <taxon>Tracheophyta</taxon>
        <taxon>Spermatophyta</taxon>
        <taxon>Magnoliopsida</taxon>
        <taxon>eudicotyledons</taxon>
        <taxon>Gunneridae</taxon>
        <taxon>Pentapetalae</taxon>
        <taxon>rosids</taxon>
        <taxon>malvids</taxon>
        <taxon>Myrtales</taxon>
        <taxon>Myrtaceae</taxon>
        <taxon>Myrtoideae</taxon>
        <taxon>Eucalypteae</taxon>
        <taxon>Eucalyptus</taxon>
    </lineage>
</organism>
<dbReference type="InterPro" id="IPR036396">
    <property type="entry name" value="Cyt_P450_sf"/>
</dbReference>
<dbReference type="Pfam" id="PF00067">
    <property type="entry name" value="p450"/>
    <property type="match status" value="1"/>
</dbReference>
<evidence type="ECO:0008006" key="7">
    <source>
        <dbReference type="Google" id="ProtNLM"/>
    </source>
</evidence>
<evidence type="ECO:0000256" key="1">
    <source>
        <dbReference type="ARBA" id="ARBA00010617"/>
    </source>
</evidence>
<dbReference type="InParanoid" id="A0A059BA54"/>
<reference evidence="6" key="1">
    <citation type="submission" date="2013-07" db="EMBL/GenBank/DDBJ databases">
        <title>The genome of Eucalyptus grandis.</title>
        <authorList>
            <person name="Schmutz J."/>
            <person name="Hayes R."/>
            <person name="Myburg A."/>
            <person name="Tuskan G."/>
            <person name="Grattapaglia D."/>
            <person name="Rokhsar D.S."/>
        </authorList>
    </citation>
    <scope>NUCLEOTIDE SEQUENCE</scope>
    <source>
        <tissue evidence="6">Leaf extractions</tissue>
    </source>
</reference>
<accession>A0A059BA54</accession>
<dbReference type="GO" id="GO:0005506">
    <property type="term" value="F:iron ion binding"/>
    <property type="evidence" value="ECO:0007669"/>
    <property type="project" value="InterPro"/>
</dbReference>
<evidence type="ECO:0000313" key="6">
    <source>
        <dbReference type="EMBL" id="KCW62909.1"/>
    </source>
</evidence>
<dbReference type="STRING" id="71139.A0A059BA54"/>
<dbReference type="OMA" id="QLPMKPI"/>
<dbReference type="SUPFAM" id="SSF48264">
    <property type="entry name" value="Cytochrome P450"/>
    <property type="match status" value="1"/>
</dbReference>
<evidence type="ECO:0000256" key="5">
    <source>
        <dbReference type="ARBA" id="ARBA00023239"/>
    </source>
</evidence>
<dbReference type="KEGG" id="egr:104452666"/>
<dbReference type="eggNOG" id="ENOG502QV50">
    <property type="taxonomic scope" value="Eukaryota"/>
</dbReference>
<dbReference type="GO" id="GO:0016829">
    <property type="term" value="F:lyase activity"/>
    <property type="evidence" value="ECO:0007669"/>
    <property type="project" value="UniProtKB-KW"/>
</dbReference>
<dbReference type="AlphaFoldDB" id="A0A059BA54"/>
<dbReference type="GO" id="GO:0020037">
    <property type="term" value="F:heme binding"/>
    <property type="evidence" value="ECO:0007669"/>
    <property type="project" value="InterPro"/>
</dbReference>
<keyword evidence="5" id="KW-0456">Lyase</keyword>
<evidence type="ECO:0000256" key="3">
    <source>
        <dbReference type="ARBA" id="ARBA00022723"/>
    </source>
</evidence>
<keyword evidence="2" id="KW-0349">Heme</keyword>
<dbReference type="OrthoDB" id="2789670at2759"/>
<dbReference type="PANTHER" id="PTHR24286:SF302">
    <property type="entry name" value="ALLENE OXIDE SYNTHASE 2"/>
    <property type="match status" value="1"/>
</dbReference>